<evidence type="ECO:0008006" key="3">
    <source>
        <dbReference type="Google" id="ProtNLM"/>
    </source>
</evidence>
<reference evidence="2" key="1">
    <citation type="submission" date="2017-07" db="EMBL/GenBank/DDBJ databases">
        <authorList>
            <person name="Mikheyev A."/>
            <person name="Grau M."/>
        </authorList>
    </citation>
    <scope>NUCLEOTIDE SEQUENCE</scope>
    <source>
        <tissue evidence="2">Venom_gland</tissue>
    </source>
</reference>
<keyword evidence="1" id="KW-0732">Signal</keyword>
<reference evidence="2" key="2">
    <citation type="submission" date="2017-11" db="EMBL/GenBank/DDBJ databases">
        <title>Coralsnake Venomics: Analyses of Venom Gland Transcriptomes and Proteomes of Six Brazilian Taxa.</title>
        <authorList>
            <person name="Aird S.D."/>
            <person name="Jorge da Silva N."/>
            <person name="Qiu L."/>
            <person name="Villar-Briones A."/>
            <person name="Aparecida-Saddi V."/>
            <person name="Campos-Telles M.P."/>
            <person name="Grau M."/>
            <person name="Mikheyev A.S."/>
        </authorList>
    </citation>
    <scope>NUCLEOTIDE SEQUENCE</scope>
    <source>
        <tissue evidence="2">Venom_gland</tissue>
    </source>
</reference>
<protein>
    <recommendedName>
        <fullName evidence="3">Secreted protein</fullName>
    </recommendedName>
</protein>
<sequence>MHDGIEGTFIIFFSLFASSASCSAMQCMATSSPTTSHRRFLGLHLYCINVNGAAPQCLELHYHIFRLSPGGTKATVNHSIHTHKKNLVKGKDTTIGMSENKSNCLGVNS</sequence>
<name>A0A2D4KAF1_9SAUR</name>
<evidence type="ECO:0000256" key="1">
    <source>
        <dbReference type="SAM" id="SignalP"/>
    </source>
</evidence>
<feature type="chain" id="PRO_5013736810" description="Secreted protein" evidence="1">
    <location>
        <begin position="25"/>
        <end position="109"/>
    </location>
</feature>
<feature type="signal peptide" evidence="1">
    <location>
        <begin position="1"/>
        <end position="24"/>
    </location>
</feature>
<evidence type="ECO:0000313" key="2">
    <source>
        <dbReference type="EMBL" id="LAB05709.1"/>
    </source>
</evidence>
<accession>A0A2D4KAF1</accession>
<dbReference type="EMBL" id="IACL01054673">
    <property type="protein sequence ID" value="LAB05709.1"/>
    <property type="molecule type" value="Transcribed_RNA"/>
</dbReference>
<organism evidence="2">
    <name type="scientific">Micrurus paraensis</name>
    <dbReference type="NCBI Taxonomy" id="1970185"/>
    <lineage>
        <taxon>Eukaryota</taxon>
        <taxon>Metazoa</taxon>
        <taxon>Chordata</taxon>
        <taxon>Craniata</taxon>
        <taxon>Vertebrata</taxon>
        <taxon>Euteleostomi</taxon>
        <taxon>Lepidosauria</taxon>
        <taxon>Squamata</taxon>
        <taxon>Bifurcata</taxon>
        <taxon>Unidentata</taxon>
        <taxon>Episquamata</taxon>
        <taxon>Toxicofera</taxon>
        <taxon>Serpentes</taxon>
        <taxon>Colubroidea</taxon>
        <taxon>Elapidae</taxon>
        <taxon>Elapinae</taxon>
        <taxon>Micrurus</taxon>
    </lineage>
</organism>
<proteinExistence type="predicted"/>
<dbReference type="AlphaFoldDB" id="A0A2D4KAF1"/>